<feature type="region of interest" description="Disordered" evidence="1">
    <location>
        <begin position="112"/>
        <end position="141"/>
    </location>
</feature>
<sequence>MEAANRMSKWRYPLGLGFGRRRPQPEVVTRLGLRMRQSTLSGMWDKGGPWRGGRESNDPRPLVALQLLRPNGAATLAGWAVQGGERLAETRGNLEPRKQLTLVALQLLRPTGRDPIQMGGPRGRAVGRDKRKSRTDETNRRTWVEDGIPAYI</sequence>
<evidence type="ECO:0000256" key="1">
    <source>
        <dbReference type="SAM" id="MobiDB-lite"/>
    </source>
</evidence>
<proteinExistence type="predicted"/>
<accession>K0RMX0</accession>
<comment type="caution">
    <text evidence="2">The sequence shown here is derived from an EMBL/GenBank/DDBJ whole genome shotgun (WGS) entry which is preliminary data.</text>
</comment>
<gene>
    <name evidence="2" type="ORF">THAOC_26932</name>
</gene>
<reference evidence="2 3" key="1">
    <citation type="journal article" date="2012" name="Genome Biol.">
        <title>Genome and low-iron response of an oceanic diatom adapted to chronic iron limitation.</title>
        <authorList>
            <person name="Lommer M."/>
            <person name="Specht M."/>
            <person name="Roy A.S."/>
            <person name="Kraemer L."/>
            <person name="Andreson R."/>
            <person name="Gutowska M.A."/>
            <person name="Wolf J."/>
            <person name="Bergner S.V."/>
            <person name="Schilhabel M.B."/>
            <person name="Klostermeier U.C."/>
            <person name="Beiko R.G."/>
            <person name="Rosenstiel P."/>
            <person name="Hippler M."/>
            <person name="Laroche J."/>
        </authorList>
    </citation>
    <scope>NUCLEOTIDE SEQUENCE [LARGE SCALE GENOMIC DNA]</scope>
    <source>
        <strain evidence="2 3">CCMP1005</strain>
    </source>
</reference>
<dbReference type="AlphaFoldDB" id="K0RMX0"/>
<keyword evidence="3" id="KW-1185">Reference proteome</keyword>
<evidence type="ECO:0000313" key="3">
    <source>
        <dbReference type="Proteomes" id="UP000266841"/>
    </source>
</evidence>
<organism evidence="2 3">
    <name type="scientific">Thalassiosira oceanica</name>
    <name type="common">Marine diatom</name>
    <dbReference type="NCBI Taxonomy" id="159749"/>
    <lineage>
        <taxon>Eukaryota</taxon>
        <taxon>Sar</taxon>
        <taxon>Stramenopiles</taxon>
        <taxon>Ochrophyta</taxon>
        <taxon>Bacillariophyta</taxon>
        <taxon>Coscinodiscophyceae</taxon>
        <taxon>Thalassiosirophycidae</taxon>
        <taxon>Thalassiosirales</taxon>
        <taxon>Thalassiosiraceae</taxon>
        <taxon>Thalassiosira</taxon>
    </lineage>
</organism>
<dbReference type="Proteomes" id="UP000266841">
    <property type="component" value="Unassembled WGS sequence"/>
</dbReference>
<name>K0RMX0_THAOC</name>
<protein>
    <submittedName>
        <fullName evidence="2">Uncharacterized protein</fullName>
    </submittedName>
</protein>
<evidence type="ECO:0000313" key="2">
    <source>
        <dbReference type="EMBL" id="EJK53599.1"/>
    </source>
</evidence>
<dbReference type="EMBL" id="AGNL01037459">
    <property type="protein sequence ID" value="EJK53599.1"/>
    <property type="molecule type" value="Genomic_DNA"/>
</dbReference>